<feature type="non-terminal residue" evidence="1">
    <location>
        <position position="249"/>
    </location>
</feature>
<reference evidence="1" key="1">
    <citation type="submission" date="2018-05" db="EMBL/GenBank/DDBJ databases">
        <authorList>
            <person name="Lanie J.A."/>
            <person name="Ng W.-L."/>
            <person name="Kazmierczak K.M."/>
            <person name="Andrzejewski T.M."/>
            <person name="Davidsen T.M."/>
            <person name="Wayne K.J."/>
            <person name="Tettelin H."/>
            <person name="Glass J.I."/>
            <person name="Rusch D."/>
            <person name="Podicherti R."/>
            <person name="Tsui H.-C.T."/>
            <person name="Winkler M.E."/>
        </authorList>
    </citation>
    <scope>NUCLEOTIDE SEQUENCE</scope>
</reference>
<organism evidence="1">
    <name type="scientific">marine metagenome</name>
    <dbReference type="NCBI Taxonomy" id="408172"/>
    <lineage>
        <taxon>unclassified sequences</taxon>
        <taxon>metagenomes</taxon>
        <taxon>ecological metagenomes</taxon>
    </lineage>
</organism>
<dbReference type="EMBL" id="UINC01037933">
    <property type="protein sequence ID" value="SVB34182.1"/>
    <property type="molecule type" value="Genomic_DNA"/>
</dbReference>
<protein>
    <submittedName>
        <fullName evidence="1">Uncharacterized protein</fullName>
    </submittedName>
</protein>
<accession>A0A382D823</accession>
<name>A0A382D823_9ZZZZ</name>
<sequence length="249" mass="27080">MAGTDIVADGADGAGVAGRIQSWLPGGCGKGSGGGTGLPGHDLMPLFVEAEPGHRQRSCQPMAVEGDVESRCCLVRDDDDDMVAAVYDVLNLVKGGGHIFWRLDDNFAERLVEAVRAPVRPGTVGLQPNLIRDFHHLTDTGRIVAGASQYVGQPASRVASRQVDFGSLVEGSEIFGGQLPPQRAEGLVHMFWQIRPDHRCRHLRMGQQPRHGDLGRRLAVSRPHVDQFLHDTIRLWRHGPLEVPVPIPP</sequence>
<dbReference type="AlphaFoldDB" id="A0A382D823"/>
<evidence type="ECO:0000313" key="1">
    <source>
        <dbReference type="EMBL" id="SVB34182.1"/>
    </source>
</evidence>
<proteinExistence type="predicted"/>
<gene>
    <name evidence="1" type="ORF">METZ01_LOCUS187036</name>
</gene>